<reference evidence="2 3" key="1">
    <citation type="submission" date="2024-01" db="EMBL/GenBank/DDBJ databases">
        <title>The genomes of 5 underutilized Papilionoideae crops provide insights into root nodulation and disease resistance.</title>
        <authorList>
            <person name="Yuan L."/>
        </authorList>
    </citation>
    <scope>NUCLEOTIDE SEQUENCE [LARGE SCALE GENOMIC DNA]</scope>
    <source>
        <strain evidence="2">LY-2023</strain>
        <tissue evidence="2">Leaf</tissue>
    </source>
</reference>
<organism evidence="2 3">
    <name type="scientific">Clitoria ternatea</name>
    <name type="common">Butterfly pea</name>
    <dbReference type="NCBI Taxonomy" id="43366"/>
    <lineage>
        <taxon>Eukaryota</taxon>
        <taxon>Viridiplantae</taxon>
        <taxon>Streptophyta</taxon>
        <taxon>Embryophyta</taxon>
        <taxon>Tracheophyta</taxon>
        <taxon>Spermatophyta</taxon>
        <taxon>Magnoliopsida</taxon>
        <taxon>eudicotyledons</taxon>
        <taxon>Gunneridae</taxon>
        <taxon>Pentapetalae</taxon>
        <taxon>rosids</taxon>
        <taxon>fabids</taxon>
        <taxon>Fabales</taxon>
        <taxon>Fabaceae</taxon>
        <taxon>Papilionoideae</taxon>
        <taxon>50 kb inversion clade</taxon>
        <taxon>NPAAA clade</taxon>
        <taxon>indigoferoid/millettioid clade</taxon>
        <taxon>Phaseoleae</taxon>
        <taxon>Clitoria</taxon>
    </lineage>
</organism>
<sequence length="146" mass="16408">MPLLKNGSRKCSQPFIQLPADLAILQYSHSFSLPLNTVVLCNRLGDRKLFFSYLDDHPSPTKGDSKPSATPSSRAYRSREQRKRRTKKKNRREENEERRSRGRGIRMNNSSGLPNIYAPKNEGSGVGKREAAAPTRAIHIAKSISS</sequence>
<evidence type="ECO:0000313" key="2">
    <source>
        <dbReference type="EMBL" id="KAK7317854.1"/>
    </source>
</evidence>
<evidence type="ECO:0000256" key="1">
    <source>
        <dbReference type="SAM" id="MobiDB-lite"/>
    </source>
</evidence>
<keyword evidence="3" id="KW-1185">Reference proteome</keyword>
<comment type="caution">
    <text evidence="2">The sequence shown here is derived from an EMBL/GenBank/DDBJ whole genome shotgun (WGS) entry which is preliminary data.</text>
</comment>
<gene>
    <name evidence="2" type="ORF">RJT34_02427</name>
</gene>
<evidence type="ECO:0000313" key="3">
    <source>
        <dbReference type="Proteomes" id="UP001359559"/>
    </source>
</evidence>
<feature type="compositionally biased region" description="Basic and acidic residues" evidence="1">
    <location>
        <begin position="53"/>
        <end position="65"/>
    </location>
</feature>
<protein>
    <submittedName>
        <fullName evidence="2">Uncharacterized protein</fullName>
    </submittedName>
</protein>
<accession>A0AAN9Q1P4</accession>
<proteinExistence type="predicted"/>
<name>A0AAN9Q1P4_CLITE</name>
<dbReference type="AlphaFoldDB" id="A0AAN9Q1P4"/>
<dbReference type="EMBL" id="JAYKXN010000001">
    <property type="protein sequence ID" value="KAK7317854.1"/>
    <property type="molecule type" value="Genomic_DNA"/>
</dbReference>
<dbReference type="Proteomes" id="UP001359559">
    <property type="component" value="Unassembled WGS sequence"/>
</dbReference>
<feature type="compositionally biased region" description="Basic residues" evidence="1">
    <location>
        <begin position="80"/>
        <end position="90"/>
    </location>
</feature>
<feature type="region of interest" description="Disordered" evidence="1">
    <location>
        <begin position="53"/>
        <end position="146"/>
    </location>
</feature>